<proteinExistence type="predicted"/>
<reference evidence="4" key="2">
    <citation type="submission" date="2023-06" db="EMBL/GenBank/DDBJ databases">
        <authorList>
            <person name="Ma L."/>
            <person name="Liu K.-W."/>
            <person name="Li Z."/>
            <person name="Hsiao Y.-Y."/>
            <person name="Qi Y."/>
            <person name="Fu T."/>
            <person name="Tang G."/>
            <person name="Zhang D."/>
            <person name="Sun W.-H."/>
            <person name="Liu D.-K."/>
            <person name="Li Y."/>
            <person name="Chen G.-Z."/>
            <person name="Liu X.-D."/>
            <person name="Liao X.-Y."/>
            <person name="Jiang Y.-T."/>
            <person name="Yu X."/>
            <person name="Hao Y."/>
            <person name="Huang J."/>
            <person name="Zhao X.-W."/>
            <person name="Ke S."/>
            <person name="Chen Y.-Y."/>
            <person name="Wu W.-L."/>
            <person name="Hsu J.-L."/>
            <person name="Lin Y.-F."/>
            <person name="Huang M.-D."/>
            <person name="Li C.-Y."/>
            <person name="Huang L."/>
            <person name="Wang Z.-W."/>
            <person name="Zhao X."/>
            <person name="Zhong W.-Y."/>
            <person name="Peng D.-H."/>
            <person name="Ahmad S."/>
            <person name="Lan S."/>
            <person name="Zhang J.-S."/>
            <person name="Tsai W.-C."/>
            <person name="Van De Peer Y."/>
            <person name="Liu Z.-J."/>
        </authorList>
    </citation>
    <scope>NUCLEOTIDE SEQUENCE</scope>
    <source>
        <strain evidence="4">SCP</strain>
        <tissue evidence="4">Leaves</tissue>
    </source>
</reference>
<dbReference type="SFLD" id="SFLDS00005">
    <property type="entry name" value="Isoprenoid_Synthase_Type_I"/>
    <property type="match status" value="1"/>
</dbReference>
<accession>A0AAV9A0I7</accession>
<comment type="caution">
    <text evidence="4">The sequence shown here is derived from an EMBL/GenBank/DDBJ whole genome shotgun (WGS) entry which is preliminary data.</text>
</comment>
<gene>
    <name evidence="4" type="ORF">QJS04_geneDACA023056</name>
</gene>
<evidence type="ECO:0000259" key="3">
    <source>
        <dbReference type="Pfam" id="PF03936"/>
    </source>
</evidence>
<dbReference type="InterPro" id="IPR036965">
    <property type="entry name" value="Terpene_synth_N_sf"/>
</dbReference>
<dbReference type="SFLD" id="SFLDG01019">
    <property type="entry name" value="Terpene_Cyclase_Like_1_C_Termi"/>
    <property type="match status" value="1"/>
</dbReference>
<dbReference type="FunFam" id="1.10.600.10:FF:000007">
    <property type="entry name" value="Isoprene synthase, chloroplastic"/>
    <property type="match status" value="1"/>
</dbReference>
<dbReference type="Gene3D" id="1.10.600.10">
    <property type="entry name" value="Farnesyl Diphosphate Synthase"/>
    <property type="match status" value="1"/>
</dbReference>
<dbReference type="InterPro" id="IPR001906">
    <property type="entry name" value="Terpene_synth_N"/>
</dbReference>
<sequence length="497" mass="56960">MKYMLRVSDPIIQLQLIDDIQRLGLDSHFKEEIKRALEFMPTSYDKGIVNDLHSTSLYFRLRRQHGFAVSQSMFDGFKDQSGAFMENLSMDMKGMLSLYEASHFAFEGEELMNHARAFTTKCLESVSGHLQMEPQVTHTLELPLCQWMQRLEARWYIDYLHDKRGEINPALLEFAKLGFNMSLNVHQSELKELSGWWIDLGLARKLSFVRDRLVESFFCAAAILPELQFGNSRKALTKVVTMIITIDDLYDVYGLLDELELFTKVVERWDINAMEQLPENMKICALALENITNEIARDIMREEGWDALPYLRCEWVKLCKSFLVEARWHAKGQLPTLEEYLQNAWISSSGPVLLIHSFFLTRQKITPELIDCIIASPDIIRSPSMVFRLCNDLVTGKAELERGDAPASIHCYMNDAGVSEAMACEHIKKLIDLEWKAMNEQSFVLSPFSKEFNVICMNLARMSHCLYNHGDGIGSPGKRTANNVSSLLMEPVGSKKI</sequence>
<dbReference type="GO" id="GO:0010333">
    <property type="term" value="F:terpene synthase activity"/>
    <property type="evidence" value="ECO:0007669"/>
    <property type="project" value="InterPro"/>
</dbReference>
<dbReference type="PANTHER" id="PTHR31225:SF94">
    <property type="entry name" value="ALPHA-FARNESENE SYNTHASE"/>
    <property type="match status" value="1"/>
</dbReference>
<evidence type="ECO:0000259" key="2">
    <source>
        <dbReference type="Pfam" id="PF01397"/>
    </source>
</evidence>
<dbReference type="InterPro" id="IPR050148">
    <property type="entry name" value="Terpene_synthase-like"/>
</dbReference>
<dbReference type="PANTHER" id="PTHR31225">
    <property type="entry name" value="OS04G0344100 PROTEIN-RELATED"/>
    <property type="match status" value="1"/>
</dbReference>
<dbReference type="GO" id="GO:0000287">
    <property type="term" value="F:magnesium ion binding"/>
    <property type="evidence" value="ECO:0007669"/>
    <property type="project" value="InterPro"/>
</dbReference>
<dbReference type="SUPFAM" id="SSF48239">
    <property type="entry name" value="Terpenoid cyclases/Protein prenyltransferases"/>
    <property type="match status" value="1"/>
</dbReference>
<dbReference type="CDD" id="cd00684">
    <property type="entry name" value="Terpene_cyclase_plant_C1"/>
    <property type="match status" value="1"/>
</dbReference>
<keyword evidence="5" id="KW-1185">Reference proteome</keyword>
<dbReference type="InterPro" id="IPR034741">
    <property type="entry name" value="Terpene_cyclase-like_1_C"/>
</dbReference>
<dbReference type="GO" id="GO:0016102">
    <property type="term" value="P:diterpenoid biosynthetic process"/>
    <property type="evidence" value="ECO:0007669"/>
    <property type="project" value="InterPro"/>
</dbReference>
<dbReference type="Pfam" id="PF03936">
    <property type="entry name" value="Terpene_synth_C"/>
    <property type="match status" value="1"/>
</dbReference>
<evidence type="ECO:0000256" key="1">
    <source>
        <dbReference type="ARBA" id="ARBA00022723"/>
    </source>
</evidence>
<feature type="domain" description="Terpene synthase metal-binding" evidence="3">
    <location>
        <begin position="199"/>
        <end position="436"/>
    </location>
</feature>
<feature type="domain" description="Terpene synthase N-terminal" evidence="2">
    <location>
        <begin position="12"/>
        <end position="140"/>
    </location>
</feature>
<reference evidence="4" key="1">
    <citation type="journal article" date="2023" name="Nat. Commun.">
        <title>Diploid and tetraploid genomes of Acorus and the evolution of monocots.</title>
        <authorList>
            <person name="Ma L."/>
            <person name="Liu K.W."/>
            <person name="Li Z."/>
            <person name="Hsiao Y.Y."/>
            <person name="Qi Y."/>
            <person name="Fu T."/>
            <person name="Tang G.D."/>
            <person name="Zhang D."/>
            <person name="Sun W.H."/>
            <person name="Liu D.K."/>
            <person name="Li Y."/>
            <person name="Chen G.Z."/>
            <person name="Liu X.D."/>
            <person name="Liao X.Y."/>
            <person name="Jiang Y.T."/>
            <person name="Yu X."/>
            <person name="Hao Y."/>
            <person name="Huang J."/>
            <person name="Zhao X.W."/>
            <person name="Ke S."/>
            <person name="Chen Y.Y."/>
            <person name="Wu W.L."/>
            <person name="Hsu J.L."/>
            <person name="Lin Y.F."/>
            <person name="Huang M.D."/>
            <person name="Li C.Y."/>
            <person name="Huang L."/>
            <person name="Wang Z.W."/>
            <person name="Zhao X."/>
            <person name="Zhong W.Y."/>
            <person name="Peng D.H."/>
            <person name="Ahmad S."/>
            <person name="Lan S."/>
            <person name="Zhang J.S."/>
            <person name="Tsai W.C."/>
            <person name="Van de Peer Y."/>
            <person name="Liu Z.J."/>
        </authorList>
    </citation>
    <scope>NUCLEOTIDE SEQUENCE</scope>
    <source>
        <strain evidence="4">SCP</strain>
    </source>
</reference>
<dbReference type="SUPFAM" id="SSF48576">
    <property type="entry name" value="Terpenoid synthases"/>
    <property type="match status" value="1"/>
</dbReference>
<dbReference type="AlphaFoldDB" id="A0AAV9A0I7"/>
<dbReference type="Pfam" id="PF01397">
    <property type="entry name" value="Terpene_synth"/>
    <property type="match status" value="1"/>
</dbReference>
<dbReference type="InterPro" id="IPR008949">
    <property type="entry name" value="Isoprenoid_synthase_dom_sf"/>
</dbReference>
<dbReference type="InterPro" id="IPR005630">
    <property type="entry name" value="Terpene_synthase_metal-bd"/>
</dbReference>
<dbReference type="Gene3D" id="1.50.10.130">
    <property type="entry name" value="Terpene synthase, N-terminal domain"/>
    <property type="match status" value="1"/>
</dbReference>
<evidence type="ECO:0000313" key="4">
    <source>
        <dbReference type="EMBL" id="KAK1257233.1"/>
    </source>
</evidence>
<keyword evidence="1" id="KW-0479">Metal-binding</keyword>
<dbReference type="InterPro" id="IPR008930">
    <property type="entry name" value="Terpenoid_cyclase/PrenylTrfase"/>
</dbReference>
<dbReference type="Proteomes" id="UP001179952">
    <property type="component" value="Unassembled WGS sequence"/>
</dbReference>
<dbReference type="InterPro" id="IPR044814">
    <property type="entry name" value="Terpene_cyclase_plant_C1"/>
</dbReference>
<organism evidence="4 5">
    <name type="scientific">Acorus gramineus</name>
    <name type="common">Dwarf sweet flag</name>
    <dbReference type="NCBI Taxonomy" id="55184"/>
    <lineage>
        <taxon>Eukaryota</taxon>
        <taxon>Viridiplantae</taxon>
        <taxon>Streptophyta</taxon>
        <taxon>Embryophyta</taxon>
        <taxon>Tracheophyta</taxon>
        <taxon>Spermatophyta</taxon>
        <taxon>Magnoliopsida</taxon>
        <taxon>Liliopsida</taxon>
        <taxon>Acoraceae</taxon>
        <taxon>Acorus</taxon>
    </lineage>
</organism>
<protein>
    <submittedName>
        <fullName evidence="4">Uncharacterized protein</fullName>
    </submittedName>
</protein>
<evidence type="ECO:0000313" key="5">
    <source>
        <dbReference type="Proteomes" id="UP001179952"/>
    </source>
</evidence>
<dbReference type="EMBL" id="JAUJYN010000054">
    <property type="protein sequence ID" value="KAK1257233.1"/>
    <property type="molecule type" value="Genomic_DNA"/>
</dbReference>
<name>A0AAV9A0I7_ACOGR</name>